<keyword evidence="4 10" id="KW-0489">Methyltransferase</keyword>
<evidence type="ECO:0000256" key="1">
    <source>
        <dbReference type="ARBA" id="ARBA00004141"/>
    </source>
</evidence>
<keyword evidence="5 11" id="KW-0808">Transferase</keyword>
<evidence type="ECO:0000313" key="12">
    <source>
        <dbReference type="Proteomes" id="UP000008974"/>
    </source>
</evidence>
<dbReference type="EC" id="2.1.1.100" evidence="3 10"/>
<evidence type="ECO:0000256" key="9">
    <source>
        <dbReference type="ARBA" id="ARBA00023136"/>
    </source>
</evidence>
<name>E1F3V9_GIAIA</name>
<keyword evidence="6 10" id="KW-0949">S-adenosyl-L-methionine</keyword>
<dbReference type="PANTHER" id="PTHR12714:SF9">
    <property type="entry name" value="PROTEIN-S-ISOPRENYLCYSTEINE O-METHYLTRANSFERASE"/>
    <property type="match status" value="1"/>
</dbReference>
<evidence type="ECO:0000313" key="11">
    <source>
        <dbReference type="EMBL" id="EFO62877.1"/>
    </source>
</evidence>
<feature type="transmembrane region" description="Helical" evidence="10">
    <location>
        <begin position="73"/>
        <end position="92"/>
    </location>
</feature>
<evidence type="ECO:0000256" key="6">
    <source>
        <dbReference type="ARBA" id="ARBA00022691"/>
    </source>
</evidence>
<dbReference type="VEuPathDB" id="GiardiaDB:GLP15_837"/>
<accession>E1F3V9</accession>
<evidence type="ECO:0000256" key="3">
    <source>
        <dbReference type="ARBA" id="ARBA00012151"/>
    </source>
</evidence>
<gene>
    <name evidence="11" type="ORF">GLP15_837</name>
</gene>
<dbReference type="PANTHER" id="PTHR12714">
    <property type="entry name" value="PROTEIN-S ISOPRENYLCYSTEINE O-METHYLTRANSFERASE"/>
    <property type="match status" value="1"/>
</dbReference>
<keyword evidence="8 10" id="KW-1133">Transmembrane helix</keyword>
<reference evidence="11 12" key="1">
    <citation type="journal article" date="2010" name="BMC Genomics">
        <title>Genome analysis and comparative genomics of a Giardia intestinalis assemblage E isolate.</title>
        <authorList>
            <person name="Jerlstrom-Hultqvist J."/>
            <person name="Franzen O."/>
            <person name="Ankarklev J."/>
            <person name="Xu F."/>
            <person name="Nohynkova E."/>
            <person name="Andersson J.O."/>
            <person name="Svard S.G."/>
            <person name="Andersson B."/>
        </authorList>
    </citation>
    <scope>NUCLEOTIDE SEQUENCE [LARGE SCALE GENOMIC DNA]</scope>
    <source>
        <strain evidence="11 12">P15</strain>
    </source>
</reference>
<dbReference type="OMA" id="IKREEAY"/>
<proteinExistence type="inferred from homology"/>
<dbReference type="AlphaFoldDB" id="E1F3V9"/>
<comment type="caution">
    <text evidence="11">The sequence shown here is derived from an EMBL/GenBank/DDBJ whole genome shotgun (WGS) entry which is preliminary data.</text>
</comment>
<evidence type="ECO:0000256" key="10">
    <source>
        <dbReference type="RuleBase" id="RU362022"/>
    </source>
</evidence>
<keyword evidence="9 10" id="KW-0472">Membrane</keyword>
<evidence type="ECO:0000256" key="8">
    <source>
        <dbReference type="ARBA" id="ARBA00022989"/>
    </source>
</evidence>
<dbReference type="STRING" id="658858.E1F3V9"/>
<dbReference type="OrthoDB" id="422086at2759"/>
<keyword evidence="7 10" id="KW-0812">Transmembrane</keyword>
<comment type="similarity">
    <text evidence="2 10">Belongs to the class VI-like SAM-binding methyltransferase superfamily. Isoprenylcysteine carboxyl methyltransferase family.</text>
</comment>
<dbReference type="PROSITE" id="PS51564">
    <property type="entry name" value="SAM_ICMT"/>
    <property type="match status" value="1"/>
</dbReference>
<dbReference type="GO" id="GO:0005789">
    <property type="term" value="C:endoplasmic reticulum membrane"/>
    <property type="evidence" value="ECO:0007669"/>
    <property type="project" value="UniProtKB-SubCell"/>
</dbReference>
<feature type="transmembrane region" description="Helical" evidence="10">
    <location>
        <begin position="37"/>
        <end position="61"/>
    </location>
</feature>
<dbReference type="InterPro" id="IPR007269">
    <property type="entry name" value="ICMT_MeTrfase"/>
</dbReference>
<dbReference type="Gene3D" id="1.20.120.1630">
    <property type="match status" value="1"/>
</dbReference>
<sequence length="205" mass="23681">MLVESIPTVRVSTLAASLILYHIIDFFLHNRHHPQPINFNSCLCSAEYVAAFAFALTEYYLEYLFCPWKRSKPLITICYVIGLIGMILGDGLRKLAMIQNGVGFTHKIATIREKDHKLVVSGVYRLFRHPGYLGWFTWAVSTQVMLANPLSIIVYTFVSWKFFSDRIKYEEETLLVLFGDEYLEYMKRTRCYIPFVSGVCKATAH</sequence>
<comment type="caution">
    <text evidence="10">Lacks conserved residue(s) required for the propagation of feature annotation.</text>
</comment>
<keyword evidence="10" id="KW-0256">Endoplasmic reticulum</keyword>
<organism evidence="11 12">
    <name type="scientific">Giardia intestinalis (strain P15)</name>
    <name type="common">Giardia lamblia</name>
    <dbReference type="NCBI Taxonomy" id="658858"/>
    <lineage>
        <taxon>Eukaryota</taxon>
        <taxon>Metamonada</taxon>
        <taxon>Diplomonadida</taxon>
        <taxon>Hexamitidae</taxon>
        <taxon>Giardiinae</taxon>
        <taxon>Giardia</taxon>
    </lineage>
</organism>
<comment type="subcellular location">
    <subcellularLocation>
        <location evidence="10">Endoplasmic reticulum membrane</location>
        <topology evidence="10">Multi-pass membrane protein</topology>
    </subcellularLocation>
    <subcellularLocation>
        <location evidence="1">Membrane</location>
        <topology evidence="1">Multi-pass membrane protein</topology>
    </subcellularLocation>
</comment>
<dbReference type="GO" id="GO:0032259">
    <property type="term" value="P:methylation"/>
    <property type="evidence" value="ECO:0007669"/>
    <property type="project" value="UniProtKB-KW"/>
</dbReference>
<evidence type="ECO:0000256" key="2">
    <source>
        <dbReference type="ARBA" id="ARBA00009140"/>
    </source>
</evidence>
<dbReference type="InterPro" id="IPR025770">
    <property type="entry name" value="PPMT_MeTrfase"/>
</dbReference>
<evidence type="ECO:0000256" key="7">
    <source>
        <dbReference type="ARBA" id="ARBA00022692"/>
    </source>
</evidence>
<dbReference type="Pfam" id="PF04140">
    <property type="entry name" value="ICMT"/>
    <property type="match status" value="1"/>
</dbReference>
<comment type="catalytic activity">
    <reaction evidence="10">
        <text>[protein]-C-terminal S-[(2E,6E)-farnesyl]-L-cysteine + S-adenosyl-L-methionine = [protein]-C-terminal S-[(2E,6E)-farnesyl]-L-cysteine methyl ester + S-adenosyl-L-homocysteine</text>
        <dbReference type="Rhea" id="RHEA:21672"/>
        <dbReference type="Rhea" id="RHEA-COMP:12125"/>
        <dbReference type="Rhea" id="RHEA-COMP:12126"/>
        <dbReference type="ChEBI" id="CHEBI:57856"/>
        <dbReference type="ChEBI" id="CHEBI:59789"/>
        <dbReference type="ChEBI" id="CHEBI:90510"/>
        <dbReference type="ChEBI" id="CHEBI:90511"/>
        <dbReference type="EC" id="2.1.1.100"/>
    </reaction>
</comment>
<dbReference type="Proteomes" id="UP000008974">
    <property type="component" value="Unassembled WGS sequence"/>
</dbReference>
<protein>
    <recommendedName>
        <fullName evidence="3 10">Protein-S-isoprenylcysteine O-methyltransferase</fullName>
        <ecNumber evidence="3 10">2.1.1.100</ecNumber>
    </recommendedName>
</protein>
<evidence type="ECO:0000256" key="5">
    <source>
        <dbReference type="ARBA" id="ARBA00022679"/>
    </source>
</evidence>
<dbReference type="GO" id="GO:0004671">
    <property type="term" value="F:protein C-terminal S-isoprenylcysteine carboxyl O-methyltransferase activity"/>
    <property type="evidence" value="ECO:0007669"/>
    <property type="project" value="UniProtKB-EC"/>
</dbReference>
<evidence type="ECO:0000256" key="4">
    <source>
        <dbReference type="ARBA" id="ARBA00022603"/>
    </source>
</evidence>
<dbReference type="EMBL" id="ACVC01000159">
    <property type="protein sequence ID" value="EFO62877.1"/>
    <property type="molecule type" value="Genomic_DNA"/>
</dbReference>
<feature type="transmembrane region" description="Helical" evidence="10">
    <location>
        <begin position="135"/>
        <end position="158"/>
    </location>
</feature>